<dbReference type="InterPro" id="IPR046348">
    <property type="entry name" value="SIS_dom_sf"/>
</dbReference>
<dbReference type="PANTHER" id="PTHR42745">
    <property type="match status" value="1"/>
</dbReference>
<dbReference type="GO" id="GO:0016853">
    <property type="term" value="F:isomerase activity"/>
    <property type="evidence" value="ECO:0007669"/>
    <property type="project" value="UniProtKB-KW"/>
</dbReference>
<evidence type="ECO:0000259" key="7">
    <source>
        <dbReference type="PROSITE" id="PS51464"/>
    </source>
</evidence>
<dbReference type="Gene3D" id="3.10.580.10">
    <property type="entry name" value="CBS-domain"/>
    <property type="match status" value="1"/>
</dbReference>
<feature type="domain" description="CBS" evidence="6">
    <location>
        <begin position="271"/>
        <end position="326"/>
    </location>
</feature>
<keyword evidence="2" id="KW-0677">Repeat</keyword>
<organism evidence="8 9">
    <name type="scientific">Paenibacillus vini</name>
    <dbReference type="NCBI Taxonomy" id="1476024"/>
    <lineage>
        <taxon>Bacteria</taxon>
        <taxon>Bacillati</taxon>
        <taxon>Bacillota</taxon>
        <taxon>Bacilli</taxon>
        <taxon>Bacillales</taxon>
        <taxon>Paenibacillaceae</taxon>
        <taxon>Paenibacillus</taxon>
    </lineage>
</organism>
<protein>
    <submittedName>
        <fullName evidence="8">Arabinose 5-phosphate isomerase</fullName>
    </submittedName>
</protein>
<dbReference type="PANTHER" id="PTHR42745:SF1">
    <property type="entry name" value="ARABINOSE 5-PHOSPHATE ISOMERASE KDSD"/>
    <property type="match status" value="1"/>
</dbReference>
<dbReference type="NCBIfam" id="TIGR00393">
    <property type="entry name" value="kpsF"/>
    <property type="match status" value="1"/>
</dbReference>
<comment type="caution">
    <text evidence="8">The sequence shown here is derived from an EMBL/GenBank/DDBJ whole genome shotgun (WGS) entry which is preliminary data.</text>
</comment>
<evidence type="ECO:0000256" key="1">
    <source>
        <dbReference type="ARBA" id="ARBA00008165"/>
    </source>
</evidence>
<dbReference type="RefSeq" id="WP_213656631.1">
    <property type="nucleotide sequence ID" value="NZ_BOSL01000025.1"/>
</dbReference>
<keyword evidence="3 5" id="KW-0129">CBS domain</keyword>
<keyword evidence="9" id="KW-1185">Reference proteome</keyword>
<evidence type="ECO:0000256" key="2">
    <source>
        <dbReference type="ARBA" id="ARBA00022737"/>
    </source>
</evidence>
<evidence type="ECO:0000259" key="6">
    <source>
        <dbReference type="PROSITE" id="PS51371"/>
    </source>
</evidence>
<dbReference type="Proteomes" id="UP000679992">
    <property type="component" value="Unassembled WGS sequence"/>
</dbReference>
<dbReference type="Pfam" id="PF00571">
    <property type="entry name" value="CBS"/>
    <property type="match status" value="2"/>
</dbReference>
<name>A0ABQ4MIR6_9BACL</name>
<keyword evidence="8" id="KW-0413">Isomerase</keyword>
<dbReference type="PIRSF" id="PIRSF004692">
    <property type="entry name" value="KdsD_KpsF"/>
    <property type="match status" value="1"/>
</dbReference>
<dbReference type="SMART" id="SM00116">
    <property type="entry name" value="CBS"/>
    <property type="match status" value="2"/>
</dbReference>
<comment type="similarity">
    <text evidence="1 4">Belongs to the SIS family. GutQ/KpsF subfamily.</text>
</comment>
<dbReference type="Gene3D" id="3.40.50.10490">
    <property type="entry name" value="Glucose-6-phosphate isomerase like protein, domain 1"/>
    <property type="match status" value="1"/>
</dbReference>
<evidence type="ECO:0000313" key="9">
    <source>
        <dbReference type="Proteomes" id="UP000679992"/>
    </source>
</evidence>
<dbReference type="EMBL" id="BOSL01000025">
    <property type="protein sequence ID" value="GIP55873.1"/>
    <property type="molecule type" value="Genomic_DNA"/>
</dbReference>
<dbReference type="SUPFAM" id="SSF53697">
    <property type="entry name" value="SIS domain"/>
    <property type="match status" value="1"/>
</dbReference>
<dbReference type="InterPro" id="IPR001347">
    <property type="entry name" value="SIS_dom"/>
</dbReference>
<sequence length="326" mass="34720">MNEHSYISRAKNIIDIEIRALQKLRDEIDDGFSQVINTISNCHGKTVVTGVGKSGHIARKVAATMASLGTSSFFLHPGDALHGDLGMITNNDVVIIISNSGESEEVLRLLPNMKLIGAKIIAITNNRFSSLAKHSDIICKIPVVDEACILKMAPTSSTTVTLVLGDALAVILSEINNFGKNQYAIFHPAGALGRRLTTRVSDIMHSGSENSSIEIGSTLKDAIVEISKKGLGAVTIIDMDGKLKGILTDGDIRRCMDNDINIYSCPVEEVMTKTPITVLGGSLAIDALIIMQKGGKKASVLPVVDENNGSLGLITASDILKLGIVY</sequence>
<dbReference type="InterPro" id="IPR000644">
    <property type="entry name" value="CBS_dom"/>
</dbReference>
<evidence type="ECO:0000256" key="3">
    <source>
        <dbReference type="ARBA" id="ARBA00023122"/>
    </source>
</evidence>
<reference evidence="8 9" key="1">
    <citation type="submission" date="2021-03" db="EMBL/GenBank/DDBJ databases">
        <title>Antimicrobial resistance genes in bacteria isolated from Japanese honey, and their potential for conferring macrolide and lincosamide resistance in the American foulbrood pathogen Paenibacillus larvae.</title>
        <authorList>
            <person name="Okamoto M."/>
            <person name="Kumagai M."/>
            <person name="Kanamori H."/>
            <person name="Takamatsu D."/>
        </authorList>
    </citation>
    <scope>NUCLEOTIDE SEQUENCE [LARGE SCALE GENOMIC DNA]</scope>
    <source>
        <strain evidence="8 9">J42TS3</strain>
    </source>
</reference>
<dbReference type="InterPro" id="IPR035474">
    <property type="entry name" value="SIS_Kpsf"/>
</dbReference>
<feature type="domain" description="CBS" evidence="6">
    <location>
        <begin position="204"/>
        <end position="262"/>
    </location>
</feature>
<dbReference type="CDD" id="cd04604">
    <property type="entry name" value="CBS_pair_SIS_assoc"/>
    <property type="match status" value="1"/>
</dbReference>
<dbReference type="InterPro" id="IPR046342">
    <property type="entry name" value="CBS_dom_sf"/>
</dbReference>
<dbReference type="Pfam" id="PF01380">
    <property type="entry name" value="SIS"/>
    <property type="match status" value="1"/>
</dbReference>
<evidence type="ECO:0000256" key="5">
    <source>
        <dbReference type="PROSITE-ProRule" id="PRU00703"/>
    </source>
</evidence>
<dbReference type="InterPro" id="IPR004800">
    <property type="entry name" value="KdsD/KpsF-type"/>
</dbReference>
<proteinExistence type="inferred from homology"/>
<accession>A0ABQ4MIR6</accession>
<dbReference type="PROSITE" id="PS51371">
    <property type="entry name" value="CBS"/>
    <property type="match status" value="2"/>
</dbReference>
<dbReference type="PROSITE" id="PS51464">
    <property type="entry name" value="SIS"/>
    <property type="match status" value="1"/>
</dbReference>
<evidence type="ECO:0000256" key="4">
    <source>
        <dbReference type="PIRNR" id="PIRNR004692"/>
    </source>
</evidence>
<dbReference type="CDD" id="cd05014">
    <property type="entry name" value="SIS_Kpsf"/>
    <property type="match status" value="1"/>
</dbReference>
<evidence type="ECO:0000313" key="8">
    <source>
        <dbReference type="EMBL" id="GIP55873.1"/>
    </source>
</evidence>
<gene>
    <name evidence="8" type="ORF">J42TS3_49080</name>
</gene>
<feature type="domain" description="SIS" evidence="7">
    <location>
        <begin position="35"/>
        <end position="178"/>
    </location>
</feature>
<dbReference type="InterPro" id="IPR050986">
    <property type="entry name" value="GutQ/KpsF_isomerases"/>
</dbReference>